<proteinExistence type="predicted"/>
<gene>
    <name evidence="1" type="ORF">ACM46_15615</name>
</gene>
<dbReference type="RefSeq" id="WP_048507614.1">
    <property type="nucleotide sequence ID" value="NZ_LFND01000005.1"/>
</dbReference>
<name>A0A0J7I6L3_9FLAO</name>
<dbReference type="InterPro" id="IPR020354">
    <property type="entry name" value="Competence_nuclease_inhibitor"/>
</dbReference>
<accession>A0A0J7I6L3</accession>
<dbReference type="AlphaFoldDB" id="A0A0J7I6L3"/>
<dbReference type="Proteomes" id="UP000036261">
    <property type="component" value="Unassembled WGS sequence"/>
</dbReference>
<keyword evidence="2" id="KW-1185">Reference proteome</keyword>
<dbReference type="OrthoDB" id="5114501at2"/>
<reference evidence="1 2" key="1">
    <citation type="journal article" date="2013" name="Int. J. Syst. Evol. Microbiol.">
        <title>Chryseobacterium angstadtii sp. nov., isolated from a newt tank.</title>
        <authorList>
            <person name="Kirk K.E."/>
            <person name="Hoffman J.A."/>
            <person name="Smith K.A."/>
            <person name="Strahan B.L."/>
            <person name="Failor K.C."/>
            <person name="Krebs J.E."/>
            <person name="Gale A.N."/>
            <person name="Do T.D."/>
            <person name="Sontag T.C."/>
            <person name="Batties A.M."/>
            <person name="Mistiszyn K."/>
            <person name="Newman J.D."/>
        </authorList>
    </citation>
    <scope>NUCLEOTIDE SEQUENCE [LARGE SCALE GENOMIC DNA]</scope>
    <source>
        <strain evidence="1 2">KM</strain>
    </source>
</reference>
<dbReference type="EMBL" id="LFND01000005">
    <property type="protein sequence ID" value="KMQ61446.1"/>
    <property type="molecule type" value="Genomic_DNA"/>
</dbReference>
<evidence type="ECO:0000313" key="1">
    <source>
        <dbReference type="EMBL" id="KMQ61446.1"/>
    </source>
</evidence>
<dbReference type="Pfam" id="PF11033">
    <property type="entry name" value="ComJ"/>
    <property type="match status" value="1"/>
</dbReference>
<dbReference type="InterPro" id="IPR038691">
    <property type="entry name" value="ComJ_sf"/>
</dbReference>
<protein>
    <submittedName>
        <fullName evidence="1">Uncharacterized protein</fullName>
    </submittedName>
</protein>
<comment type="caution">
    <text evidence="1">The sequence shown here is derived from an EMBL/GenBank/DDBJ whole genome shotgun (WGS) entry which is preliminary data.</text>
</comment>
<dbReference type="Gene3D" id="2.60.34.30">
    <property type="entry name" value="Competence, DNA-entry nuclease inhibitor, ComJ"/>
    <property type="match status" value="1"/>
</dbReference>
<organism evidence="1 2">
    <name type="scientific">Chryseobacterium angstadtii</name>
    <dbReference type="NCBI Taxonomy" id="558151"/>
    <lineage>
        <taxon>Bacteria</taxon>
        <taxon>Pseudomonadati</taxon>
        <taxon>Bacteroidota</taxon>
        <taxon>Flavobacteriia</taxon>
        <taxon>Flavobacteriales</taxon>
        <taxon>Weeksellaceae</taxon>
        <taxon>Chryseobacterium group</taxon>
        <taxon>Chryseobacterium</taxon>
    </lineage>
</organism>
<evidence type="ECO:0000313" key="2">
    <source>
        <dbReference type="Proteomes" id="UP000036261"/>
    </source>
</evidence>
<sequence>MIKENILVSHNQIIIRSIPFDLEKQTWTEKDIEDGVIWNKDYIVLDPLVDDSFGCWFFINKTDKVEISPDSIRAAVFPFEVLNYDDFSINTVAESIKLYRDLKVDEISEKEKGKYYPLNKIETINFEPGSYSLLYEVCLGKPEQDISEEEVYYRFTFVRDDNPIFKVLKEDEYGWNFETNLNLETKKLENVNSQ</sequence>
<dbReference type="PATRIC" id="fig|558151.6.peg.3300"/>